<dbReference type="EnsemblBacteria" id="ABL78057">
    <property type="protein sequence ID" value="ABL78057"/>
    <property type="gene ID" value="Tpen_0655"/>
</dbReference>
<dbReference type="InterPro" id="IPR035954">
    <property type="entry name" value="MTH677-like_sf"/>
</dbReference>
<dbReference type="OrthoDB" id="380551at2157"/>
<evidence type="ECO:0000313" key="2">
    <source>
        <dbReference type="Proteomes" id="UP000000641"/>
    </source>
</evidence>
<proteinExistence type="predicted"/>
<dbReference type="STRING" id="368408.Tpen_0655"/>
<accession>A1RXX7</accession>
<evidence type="ECO:0008006" key="3">
    <source>
        <dbReference type="Google" id="ProtNLM"/>
    </source>
</evidence>
<protein>
    <recommendedName>
        <fullName evidence="3">DUF3194 domain-containing protein</fullName>
    </recommendedName>
</protein>
<dbReference type="AlphaFoldDB" id="A1RXX7"/>
<name>A1RXX7_THEPD</name>
<dbReference type="Gene3D" id="3.30.300.100">
    <property type="entry name" value="MTH677-like"/>
    <property type="match status" value="1"/>
</dbReference>
<sequence length="97" mass="11536">MRGRSKREDLEELERVSMLVLEEMYRELQEALSEDPELQLTIKVEVDEDWPYDFRLDVEVSSKLYDKKTLEDTLNRVVSKYLKKAEEELRKAGLQGL</sequence>
<dbReference type="Proteomes" id="UP000000641">
    <property type="component" value="Chromosome"/>
</dbReference>
<dbReference type="GeneID" id="4601613"/>
<organism evidence="1 2">
    <name type="scientific">Thermofilum pendens (strain DSM 2475 / Hrk 5)</name>
    <dbReference type="NCBI Taxonomy" id="368408"/>
    <lineage>
        <taxon>Archaea</taxon>
        <taxon>Thermoproteota</taxon>
        <taxon>Thermoprotei</taxon>
        <taxon>Thermofilales</taxon>
        <taxon>Thermofilaceae</taxon>
        <taxon>Thermofilum</taxon>
    </lineage>
</organism>
<keyword evidence="2" id="KW-1185">Reference proteome</keyword>
<reference evidence="2" key="1">
    <citation type="journal article" date="2008" name="J. Bacteriol.">
        <title>Genome sequence of Thermofilum pendens reveals an exceptional loss of biosynthetic pathways without genome reduction.</title>
        <authorList>
            <person name="Anderson I."/>
            <person name="Rodriguez J."/>
            <person name="Susanti D."/>
            <person name="Porat I."/>
            <person name="Reich C."/>
            <person name="Ulrich L.E."/>
            <person name="Elkins J.G."/>
            <person name="Mavromatis K."/>
            <person name="Lykidis A."/>
            <person name="Kim E."/>
            <person name="Thompson L.S."/>
            <person name="Nolan M."/>
            <person name="Land M."/>
            <person name="Copeland A."/>
            <person name="Lapidus A."/>
            <person name="Lucas S."/>
            <person name="Detter C."/>
            <person name="Zhulin I.B."/>
            <person name="Olsen G.J."/>
            <person name="Whitman W."/>
            <person name="Mukhopadhyay B."/>
            <person name="Bristow J."/>
            <person name="Kyrpides N."/>
        </authorList>
    </citation>
    <scope>NUCLEOTIDE SEQUENCE [LARGE SCALE GENOMIC DNA]</scope>
    <source>
        <strain evidence="2">DSM 2475 / Hrk 5</strain>
    </source>
</reference>
<dbReference type="HOGENOM" id="CLU_182725_0_0_2"/>
<evidence type="ECO:0000313" key="1">
    <source>
        <dbReference type="EMBL" id="ABL78057.1"/>
    </source>
</evidence>
<dbReference type="KEGG" id="tpe:Tpen_0655"/>
<gene>
    <name evidence="1" type="ordered locus">Tpen_0655</name>
</gene>
<dbReference type="EMBL" id="CP000505">
    <property type="protein sequence ID" value="ABL78057.1"/>
    <property type="molecule type" value="Genomic_DNA"/>
</dbReference>
<dbReference type="RefSeq" id="WP_011752322.1">
    <property type="nucleotide sequence ID" value="NC_008698.1"/>
</dbReference>